<evidence type="ECO:0000256" key="2">
    <source>
        <dbReference type="ARBA" id="ARBA00009085"/>
    </source>
</evidence>
<feature type="region of interest" description="Disordered" evidence="8">
    <location>
        <begin position="578"/>
        <end position="611"/>
    </location>
</feature>
<dbReference type="PROSITE" id="PS00972">
    <property type="entry name" value="USP_1"/>
    <property type="match status" value="1"/>
</dbReference>
<comment type="similarity">
    <text evidence="2">Belongs to the peptidase C19 family.</text>
</comment>
<keyword evidence="6" id="KW-0378">Hydrolase</keyword>
<dbReference type="GO" id="GO:0004843">
    <property type="term" value="F:cysteine-type deubiquitinase activity"/>
    <property type="evidence" value="ECO:0007669"/>
    <property type="project" value="UniProtKB-EC"/>
</dbReference>
<evidence type="ECO:0000256" key="7">
    <source>
        <dbReference type="ARBA" id="ARBA00022807"/>
    </source>
</evidence>
<evidence type="ECO:0000256" key="8">
    <source>
        <dbReference type="SAM" id="MobiDB-lite"/>
    </source>
</evidence>
<proteinExistence type="inferred from homology"/>
<dbReference type="InterPro" id="IPR001394">
    <property type="entry name" value="Peptidase_C19_UCH"/>
</dbReference>
<dbReference type="InterPro" id="IPR018200">
    <property type="entry name" value="USP_CS"/>
</dbReference>
<sequence>MMVKKSHGSSRTDLTLSRTRSENRQLIIQSNQPCPPGLTNLGNTCYINATLQCLFAIHPLVDWLINRSNMNVLEYSQSSSDSLTLALSRLCLAIFKRNFKSELEDFRRVIGTLDNQFKEAREQDAQEFLFFLLHRLHDETSGRSGTSEVWKIFQGVLQKQFKCPDCHKTLSNYNSSKLGPFSNSSSNRAPPQENPENFLFLSLPIPISIEEMAAATDSVENTNVSELKIVFNQIREMKPPQCYRHLLCLDPNTDIQNVYNLIFSMSQIGLNATNSTSRKGSYATAVASNYHDQKKTSISSLHNDPQPLPARHHDPFLLVQAKSTGFGDWFLDPSGRAIDLVDGLNLEDEVHTNTPSARESVKKNLLVDDGLFIVHLNNHPQEDFDSCFNSSSPLIDQIHPNDDRFYQPCSTTAQNVEGYIQLLLVHVTESKQKNASCDSFDGTNAARVAGFQRFSPPLTLNVPKEIDFESLRLLALRSLLAFSKNDTEAHFERVFDSKAFVNVYFWVVDAGPWEPCEILSNQEFPLLHSTVEVSSIPLPRWLCSTASGAPRLLRLLVVWPQQPIDLLPTFQVTVASGSETPTLSSTTTTATSSANNGRHAKPQNTDKPDVASDSKLTIQKCLKLYYFCNYSAAADEDAGMFMRAFVEKELVARAQPFRCPHCHKKQNSALRETTLLQPPDYLLLHLCLFVQVPLIHEHQDKATGKSVLSLNPPSLFHLGRCLGRFPLRLPLIMLQWGGCPVKRAVSPKIACGSRLMKINSLVDYPIENLDLSFMLESSKSSRVRLFRRNSSRKPEWQSGGLMYDLVAVCIHKGPVETGHNTAYCKNLFTGQWWHYNDLKVQKVPSDQVIQPGAYILFYKRQDVAVENRDLIAKLTEIVNTSADSESPSMEQA</sequence>
<evidence type="ECO:0000259" key="9">
    <source>
        <dbReference type="PROSITE" id="PS50235"/>
    </source>
</evidence>
<dbReference type="GO" id="GO:0006508">
    <property type="term" value="P:proteolysis"/>
    <property type="evidence" value="ECO:0007669"/>
    <property type="project" value="UniProtKB-KW"/>
</dbReference>
<dbReference type="PANTHER" id="PTHR21646">
    <property type="entry name" value="UBIQUITIN CARBOXYL-TERMINAL HYDROLASE"/>
    <property type="match status" value="1"/>
</dbReference>
<dbReference type="GO" id="GO:0016579">
    <property type="term" value="P:protein deubiquitination"/>
    <property type="evidence" value="ECO:0007669"/>
    <property type="project" value="InterPro"/>
</dbReference>
<gene>
    <name evidence="10" type="ORF">MCOS_LOCUS7850</name>
</gene>
<comment type="catalytic activity">
    <reaction evidence="1">
        <text>Thiol-dependent hydrolysis of ester, thioester, amide, peptide and isopeptide bonds formed by the C-terminal Gly of ubiquitin (a 76-residue protein attached to proteins as an intracellular targeting signal).</text>
        <dbReference type="EC" id="3.4.19.12"/>
    </reaction>
</comment>
<evidence type="ECO:0000256" key="3">
    <source>
        <dbReference type="ARBA" id="ARBA00012759"/>
    </source>
</evidence>
<dbReference type="STRING" id="53468.A0A158QVF7"/>
<dbReference type="PANTHER" id="PTHR21646:SF24">
    <property type="entry name" value="UBIQUITIN CARBOXYL-TERMINAL HYDROLASE"/>
    <property type="match status" value="1"/>
</dbReference>
<evidence type="ECO:0000256" key="1">
    <source>
        <dbReference type="ARBA" id="ARBA00000707"/>
    </source>
</evidence>
<dbReference type="InterPro" id="IPR038765">
    <property type="entry name" value="Papain-like_cys_pep_sf"/>
</dbReference>
<evidence type="ECO:0000256" key="4">
    <source>
        <dbReference type="ARBA" id="ARBA00022670"/>
    </source>
</evidence>
<keyword evidence="4" id="KW-0645">Protease</keyword>
<organism evidence="10 11">
    <name type="scientific">Mesocestoides corti</name>
    <name type="common">Flatworm</name>
    <dbReference type="NCBI Taxonomy" id="53468"/>
    <lineage>
        <taxon>Eukaryota</taxon>
        <taxon>Metazoa</taxon>
        <taxon>Spiralia</taxon>
        <taxon>Lophotrochozoa</taxon>
        <taxon>Platyhelminthes</taxon>
        <taxon>Cestoda</taxon>
        <taxon>Eucestoda</taxon>
        <taxon>Cyclophyllidea</taxon>
        <taxon>Mesocestoididae</taxon>
        <taxon>Mesocestoides</taxon>
    </lineage>
</organism>
<keyword evidence="11" id="KW-1185">Reference proteome</keyword>
<dbReference type="Pfam" id="PF00443">
    <property type="entry name" value="UCH"/>
    <property type="match status" value="2"/>
</dbReference>
<dbReference type="EC" id="3.4.19.12" evidence="3"/>
<evidence type="ECO:0000256" key="6">
    <source>
        <dbReference type="ARBA" id="ARBA00022801"/>
    </source>
</evidence>
<evidence type="ECO:0000256" key="5">
    <source>
        <dbReference type="ARBA" id="ARBA00022786"/>
    </source>
</evidence>
<dbReference type="Gene3D" id="3.90.70.10">
    <property type="entry name" value="Cysteine proteinases"/>
    <property type="match status" value="2"/>
</dbReference>
<feature type="compositionally biased region" description="Polar residues" evidence="8">
    <location>
        <begin position="9"/>
        <end position="20"/>
    </location>
</feature>
<dbReference type="OrthoDB" id="292964at2759"/>
<name>A0A158QVF7_MESCO</name>
<dbReference type="Proteomes" id="UP000267029">
    <property type="component" value="Unassembled WGS sequence"/>
</dbReference>
<evidence type="ECO:0000313" key="11">
    <source>
        <dbReference type="Proteomes" id="UP000267029"/>
    </source>
</evidence>
<dbReference type="AlphaFoldDB" id="A0A158QVF7"/>
<keyword evidence="5" id="KW-0833">Ubl conjugation pathway</keyword>
<feature type="compositionally biased region" description="Low complexity" evidence="8">
    <location>
        <begin position="578"/>
        <end position="593"/>
    </location>
</feature>
<evidence type="ECO:0000313" key="10">
    <source>
        <dbReference type="EMBL" id="VDD81847.1"/>
    </source>
</evidence>
<dbReference type="InterPro" id="IPR050185">
    <property type="entry name" value="Ub_carboxyl-term_hydrolase"/>
</dbReference>
<keyword evidence="7" id="KW-0788">Thiol protease</keyword>
<protein>
    <recommendedName>
        <fullName evidence="3">ubiquitinyl hydrolase 1</fullName>
        <ecNumber evidence="3">3.4.19.12</ecNumber>
    </recommendedName>
</protein>
<dbReference type="EMBL" id="UXSR01005417">
    <property type="protein sequence ID" value="VDD81847.1"/>
    <property type="molecule type" value="Genomic_DNA"/>
</dbReference>
<feature type="domain" description="USP" evidence="9">
    <location>
        <begin position="36"/>
        <end position="861"/>
    </location>
</feature>
<dbReference type="InterPro" id="IPR028889">
    <property type="entry name" value="USP"/>
</dbReference>
<reference evidence="10 11" key="1">
    <citation type="submission" date="2018-10" db="EMBL/GenBank/DDBJ databases">
        <authorList>
            <consortium name="Pathogen Informatics"/>
        </authorList>
    </citation>
    <scope>NUCLEOTIDE SEQUENCE [LARGE SCALE GENOMIC DNA]</scope>
</reference>
<accession>A0A158QVF7</accession>
<feature type="region of interest" description="Disordered" evidence="8">
    <location>
        <begin position="1"/>
        <end position="20"/>
    </location>
</feature>
<dbReference type="PROSITE" id="PS50235">
    <property type="entry name" value="USP_3"/>
    <property type="match status" value="1"/>
</dbReference>
<dbReference type="SUPFAM" id="SSF54001">
    <property type="entry name" value="Cysteine proteinases"/>
    <property type="match status" value="2"/>
</dbReference>